<dbReference type="EMBL" id="GL988040">
    <property type="protein sequence ID" value="EGS22102.1"/>
    <property type="molecule type" value="Genomic_DNA"/>
</dbReference>
<evidence type="ECO:0000256" key="7">
    <source>
        <dbReference type="ARBA" id="ARBA00023002"/>
    </source>
</evidence>
<dbReference type="Pfam" id="PF01794">
    <property type="entry name" value="Ferric_reduct"/>
    <property type="match status" value="1"/>
</dbReference>
<organism evidence="13">
    <name type="scientific">Chaetomium thermophilum (strain DSM 1495 / CBS 144.50 / IMI 039719)</name>
    <name type="common">Thermochaetoides thermophila</name>
    <dbReference type="NCBI Taxonomy" id="759272"/>
    <lineage>
        <taxon>Eukaryota</taxon>
        <taxon>Fungi</taxon>
        <taxon>Dikarya</taxon>
        <taxon>Ascomycota</taxon>
        <taxon>Pezizomycotina</taxon>
        <taxon>Sordariomycetes</taxon>
        <taxon>Sordariomycetidae</taxon>
        <taxon>Sordariales</taxon>
        <taxon>Chaetomiaceae</taxon>
        <taxon>Thermochaetoides</taxon>
    </lineage>
</organism>
<dbReference type="CDD" id="cd06186">
    <property type="entry name" value="NOX_Duox_like_FAD_NADP"/>
    <property type="match status" value="1"/>
</dbReference>
<dbReference type="GO" id="GO:0000293">
    <property type="term" value="F:ferric-chelate reductase activity"/>
    <property type="evidence" value="ECO:0007669"/>
    <property type="project" value="UniProtKB-ARBA"/>
</dbReference>
<proteinExistence type="inferred from homology"/>
<dbReference type="HOGENOM" id="CLU_019268_1_0_1"/>
<dbReference type="InterPro" id="IPR017927">
    <property type="entry name" value="FAD-bd_FR_type"/>
</dbReference>
<dbReference type="Pfam" id="PF08030">
    <property type="entry name" value="NAD_binding_6"/>
    <property type="match status" value="1"/>
</dbReference>
<evidence type="ECO:0000256" key="8">
    <source>
        <dbReference type="ARBA" id="ARBA00023065"/>
    </source>
</evidence>
<dbReference type="OMA" id="GREVWWH"/>
<evidence type="ECO:0000256" key="1">
    <source>
        <dbReference type="ARBA" id="ARBA00004141"/>
    </source>
</evidence>
<dbReference type="Proteomes" id="UP000008066">
    <property type="component" value="Unassembled WGS sequence"/>
</dbReference>
<keyword evidence="13" id="KW-1185">Reference proteome</keyword>
<dbReference type="SFLD" id="SFLDG01168">
    <property type="entry name" value="Ferric_reductase_subgroup_(FRE"/>
    <property type="match status" value="1"/>
</dbReference>
<dbReference type="InterPro" id="IPR051410">
    <property type="entry name" value="Ferric/Cupric_Reductase"/>
</dbReference>
<dbReference type="Gene3D" id="3.40.50.80">
    <property type="entry name" value="Nucleotide-binding domain of ferredoxin-NADP reductase (FNR) module"/>
    <property type="match status" value="1"/>
</dbReference>
<keyword evidence="5" id="KW-0249">Electron transport</keyword>
<evidence type="ECO:0000313" key="12">
    <source>
        <dbReference type="EMBL" id="EGS22102.1"/>
    </source>
</evidence>
<comment type="similarity">
    <text evidence="2">Belongs to the ferric reductase (FRE) family.</text>
</comment>
<dbReference type="SFLD" id="SFLDS00052">
    <property type="entry name" value="Ferric_Reductase_Domain"/>
    <property type="match status" value="1"/>
</dbReference>
<evidence type="ECO:0000256" key="6">
    <source>
        <dbReference type="ARBA" id="ARBA00022989"/>
    </source>
</evidence>
<accession>G0S269</accession>
<dbReference type="PANTHER" id="PTHR32361">
    <property type="entry name" value="FERRIC/CUPRIC REDUCTASE TRANSMEMBRANE COMPONENT"/>
    <property type="match status" value="1"/>
</dbReference>
<evidence type="ECO:0000256" key="2">
    <source>
        <dbReference type="ARBA" id="ARBA00006278"/>
    </source>
</evidence>
<keyword evidence="8" id="KW-0406">Ion transport</keyword>
<dbReference type="eggNOG" id="KOG0039">
    <property type="taxonomic scope" value="Eukaryota"/>
</dbReference>
<feature type="domain" description="FAD-binding FR-type" evidence="11">
    <location>
        <begin position="237"/>
        <end position="378"/>
    </location>
</feature>
<dbReference type="InterPro" id="IPR039261">
    <property type="entry name" value="FNR_nucleotide-bd"/>
</dbReference>
<evidence type="ECO:0000256" key="10">
    <source>
        <dbReference type="SAM" id="Phobius"/>
    </source>
</evidence>
<dbReference type="PANTHER" id="PTHR32361:SF28">
    <property type="entry name" value="FRP1P"/>
    <property type="match status" value="1"/>
</dbReference>
<sequence length="577" mass="62992">MLWRYHFLDLTEAQKHARRETLTRYALYAQLSAMVPLSTFLACRLAKRLATLAVSRGGAGNKGAYKAVPSSPSPDAVGRGRKRGNYLHLTKRLGLIALSQYPLQYLLSLKSSISPLTYILPSSHEHLNQWHRVLSRISTILLSAHATLYLNFFVQTNRWNRLGDGDVIAGLAAIGLLGMMIGTALRPIRRLSYRLFFVLHVLVALFMPVLVLFHVKHSIAAKIFAIEALVVFVLDLAARKVGTVIADATVEAIPGTELVRVKASMPREKIKKFRAAPGGHVYLSLPPAAREGLLVPVSKLVYEFLYNPFTLASVDSKTNTVTLVAKIHQGPMTSALASFAYKHKSTASSSSNKPDEDTDSLSKTPLAIEGPYGLFPRRFADLVSGKVDRVLLVAGGVGATFVVPVYRALKGEAPSLPVRLVWAVRQAGEATWALAEGEAENVLGEEGVEVYITGAGAGDSSSGEDANIVKGKGKNKGKAKVSVRVEKVGPADSQEGVELTHVVHDLQTGRSLAVGWHRRQRPDLKRIVDEVFTQGRRERVAVLVCGPHGMQRELRGSIGKWVAKGREVYWHAEAFDL</sequence>
<gene>
    <name evidence="12" type="ORF">CTHT_0016180</name>
</gene>
<dbReference type="OrthoDB" id="10006946at2759"/>
<protein>
    <recommendedName>
        <fullName evidence="11">FAD-binding FR-type domain-containing protein</fullName>
    </recommendedName>
</protein>
<evidence type="ECO:0000256" key="5">
    <source>
        <dbReference type="ARBA" id="ARBA00022982"/>
    </source>
</evidence>
<dbReference type="GO" id="GO:0006879">
    <property type="term" value="P:intracellular iron ion homeostasis"/>
    <property type="evidence" value="ECO:0007669"/>
    <property type="project" value="TreeGrafter"/>
</dbReference>
<evidence type="ECO:0000313" key="13">
    <source>
        <dbReference type="Proteomes" id="UP000008066"/>
    </source>
</evidence>
<name>G0S269_CHATD</name>
<dbReference type="AlphaFoldDB" id="G0S269"/>
<reference evidence="12 13" key="1">
    <citation type="journal article" date="2011" name="Cell">
        <title>Insight into structure and assembly of the nuclear pore complex by utilizing the genome of a eukaryotic thermophile.</title>
        <authorList>
            <person name="Amlacher S."/>
            <person name="Sarges P."/>
            <person name="Flemming D."/>
            <person name="van Noort V."/>
            <person name="Kunze R."/>
            <person name="Devos D.P."/>
            <person name="Arumugam M."/>
            <person name="Bork P."/>
            <person name="Hurt E."/>
        </authorList>
    </citation>
    <scope>NUCLEOTIDE SEQUENCE [LARGE SCALE GENOMIC DNA]</scope>
    <source>
        <strain evidence="13">DSM 1495 / CBS 144.50 / IMI 039719</strain>
    </source>
</reference>
<dbReference type="Pfam" id="PF08022">
    <property type="entry name" value="FAD_binding_8"/>
    <property type="match status" value="1"/>
</dbReference>
<evidence type="ECO:0000256" key="9">
    <source>
        <dbReference type="ARBA" id="ARBA00023136"/>
    </source>
</evidence>
<keyword evidence="3" id="KW-0813">Transport</keyword>
<dbReference type="SUPFAM" id="SSF52343">
    <property type="entry name" value="Ferredoxin reductase-like, C-terminal NADP-linked domain"/>
    <property type="match status" value="1"/>
</dbReference>
<dbReference type="PROSITE" id="PS51384">
    <property type="entry name" value="FAD_FR"/>
    <property type="match status" value="1"/>
</dbReference>
<comment type="subcellular location">
    <subcellularLocation>
        <location evidence="1">Membrane</location>
        <topology evidence="1">Multi-pass membrane protein</topology>
    </subcellularLocation>
</comment>
<evidence type="ECO:0000256" key="4">
    <source>
        <dbReference type="ARBA" id="ARBA00022692"/>
    </source>
</evidence>
<keyword evidence="9 10" id="KW-0472">Membrane</keyword>
<dbReference type="GO" id="GO:0006826">
    <property type="term" value="P:iron ion transport"/>
    <property type="evidence" value="ECO:0007669"/>
    <property type="project" value="TreeGrafter"/>
</dbReference>
<dbReference type="InterPro" id="IPR013112">
    <property type="entry name" value="FAD-bd_8"/>
</dbReference>
<dbReference type="GeneID" id="18255656"/>
<dbReference type="GO" id="GO:0015677">
    <property type="term" value="P:copper ion import"/>
    <property type="evidence" value="ECO:0007669"/>
    <property type="project" value="TreeGrafter"/>
</dbReference>
<feature type="transmembrane region" description="Helical" evidence="10">
    <location>
        <begin position="195"/>
        <end position="213"/>
    </location>
</feature>
<dbReference type="InterPro" id="IPR013130">
    <property type="entry name" value="Fe3_Rdtase_TM_dom"/>
</dbReference>
<feature type="transmembrane region" description="Helical" evidence="10">
    <location>
        <begin position="167"/>
        <end position="188"/>
    </location>
</feature>
<evidence type="ECO:0000256" key="3">
    <source>
        <dbReference type="ARBA" id="ARBA00022448"/>
    </source>
</evidence>
<dbReference type="KEGG" id="cthr:CTHT_0016180"/>
<keyword evidence="4 10" id="KW-0812">Transmembrane</keyword>
<dbReference type="GO" id="GO:0005886">
    <property type="term" value="C:plasma membrane"/>
    <property type="evidence" value="ECO:0007669"/>
    <property type="project" value="TreeGrafter"/>
</dbReference>
<keyword evidence="7" id="KW-0560">Oxidoreductase</keyword>
<dbReference type="RefSeq" id="XP_006692121.1">
    <property type="nucleotide sequence ID" value="XM_006692058.1"/>
</dbReference>
<evidence type="ECO:0000259" key="11">
    <source>
        <dbReference type="PROSITE" id="PS51384"/>
    </source>
</evidence>
<dbReference type="InterPro" id="IPR013121">
    <property type="entry name" value="Fe_red_NAD-bd_6"/>
</dbReference>
<keyword evidence="6 10" id="KW-1133">Transmembrane helix</keyword>